<evidence type="ECO:0000313" key="3">
    <source>
        <dbReference type="EMBL" id="CAG7821001.1"/>
    </source>
</evidence>
<comment type="caution">
    <text evidence="3">The sequence shown here is derived from an EMBL/GenBank/DDBJ whole genome shotgun (WGS) entry which is preliminary data.</text>
</comment>
<dbReference type="InterPro" id="IPR001810">
    <property type="entry name" value="F-box_dom"/>
</dbReference>
<evidence type="ECO:0000259" key="2">
    <source>
        <dbReference type="Pfam" id="PF00646"/>
    </source>
</evidence>
<keyword evidence="4" id="KW-1185">Reference proteome</keyword>
<gene>
    <name evidence="3" type="ORF">AFUS01_LOCUS31364</name>
</gene>
<reference evidence="3" key="1">
    <citation type="submission" date="2021-06" db="EMBL/GenBank/DDBJ databases">
        <authorList>
            <person name="Hodson N. C."/>
            <person name="Mongue J. A."/>
            <person name="Jaron S. K."/>
        </authorList>
    </citation>
    <scope>NUCLEOTIDE SEQUENCE</scope>
</reference>
<dbReference type="Proteomes" id="UP000708208">
    <property type="component" value="Unassembled WGS sequence"/>
</dbReference>
<evidence type="ECO:0000256" key="1">
    <source>
        <dbReference type="SAM" id="MobiDB-lite"/>
    </source>
</evidence>
<proteinExistence type="predicted"/>
<name>A0A8J2KW85_9HEXA</name>
<feature type="region of interest" description="Disordered" evidence="1">
    <location>
        <begin position="1"/>
        <end position="21"/>
    </location>
</feature>
<dbReference type="EMBL" id="CAJVCH010496950">
    <property type="protein sequence ID" value="CAG7821001.1"/>
    <property type="molecule type" value="Genomic_DNA"/>
</dbReference>
<sequence length="618" mass="71543">MSSELESESERERGIKRAKLSNEALEEGPIYCDIDSKHERSEEERLSEQVFSIPLILKEVLKYLDTQDLLRTSLLNKHWNFFSREVLRESKNCLAIVEEENSCRDLKKLNAVLLNSGTVPFNGLSISVPWSDRNHQCTIYADMSELLSNILGRINIKYLSIDCEQGSNCISVECIREIIQEKASSLEGLCLDKLPYLTRSFSEFIGLDLQGPWLPNVRLLEFPYELQEDDMPESVIKELVEASPKLQKLYGNINTECLEFIVPLKLAQAVKEFHFRPTINSLKTCLAFCLENPKLNKFRFSTSEEDDEDGTMFSEWRESCQNDVARIVKQLLISSGECLTKVAFDHLDLIHMTSQWNIPALKQVAHLSFMYSNGIDNREGYDTLRKLEWEKYFPNLKEVCVTNLSFDDMERDFYISDAFREGNSQFVCESVKKFCLTWSMHFVDARQIQMFKTIFPNVKEFYLKQSRQFVALLNELWTAWSDLEAIYMSVDMRPSCSNYDSVILGMRKEEATYLLENVEDLESLQIVSTKPCIFNLRKLKKFVIHFNHNGVPCLGNRSTSDSIFLSRLTGQLAFSRMPGLVVEIDRDLCKAKDNCHLAFNHLKPYVKFVECDDFCVSF</sequence>
<evidence type="ECO:0000313" key="4">
    <source>
        <dbReference type="Proteomes" id="UP000708208"/>
    </source>
</evidence>
<dbReference type="Pfam" id="PF00646">
    <property type="entry name" value="F-box"/>
    <property type="match status" value="1"/>
</dbReference>
<protein>
    <recommendedName>
        <fullName evidence="2">F-box domain-containing protein</fullName>
    </recommendedName>
</protein>
<feature type="domain" description="F-box" evidence="2">
    <location>
        <begin position="56"/>
        <end position="85"/>
    </location>
</feature>
<organism evidence="3 4">
    <name type="scientific">Allacma fusca</name>
    <dbReference type="NCBI Taxonomy" id="39272"/>
    <lineage>
        <taxon>Eukaryota</taxon>
        <taxon>Metazoa</taxon>
        <taxon>Ecdysozoa</taxon>
        <taxon>Arthropoda</taxon>
        <taxon>Hexapoda</taxon>
        <taxon>Collembola</taxon>
        <taxon>Symphypleona</taxon>
        <taxon>Sminthuridae</taxon>
        <taxon>Allacma</taxon>
    </lineage>
</organism>
<accession>A0A8J2KW85</accession>
<dbReference type="AlphaFoldDB" id="A0A8J2KW85"/>